<dbReference type="Proteomes" id="UP000315017">
    <property type="component" value="Chromosome"/>
</dbReference>
<organism evidence="4 5">
    <name type="scientific">Anatilimnocola aggregata</name>
    <dbReference type="NCBI Taxonomy" id="2528021"/>
    <lineage>
        <taxon>Bacteria</taxon>
        <taxon>Pseudomonadati</taxon>
        <taxon>Planctomycetota</taxon>
        <taxon>Planctomycetia</taxon>
        <taxon>Pirellulales</taxon>
        <taxon>Pirellulaceae</taxon>
        <taxon>Anatilimnocola</taxon>
    </lineage>
</organism>
<dbReference type="PANTHER" id="PTHR30004:SF6">
    <property type="entry name" value="D-THREONATE 4-PHOSPHATE DEHYDROGENASE"/>
    <property type="match status" value="1"/>
</dbReference>
<keyword evidence="1" id="KW-0479">Metal-binding</keyword>
<dbReference type="NCBIfam" id="TIGR00557">
    <property type="entry name" value="pdxA"/>
    <property type="match status" value="1"/>
</dbReference>
<reference evidence="4 5" key="1">
    <citation type="submission" date="2019-02" db="EMBL/GenBank/DDBJ databases">
        <title>Deep-cultivation of Planctomycetes and their phenomic and genomic characterization uncovers novel biology.</title>
        <authorList>
            <person name="Wiegand S."/>
            <person name="Jogler M."/>
            <person name="Boedeker C."/>
            <person name="Pinto D."/>
            <person name="Vollmers J."/>
            <person name="Rivas-Marin E."/>
            <person name="Kohn T."/>
            <person name="Peeters S.H."/>
            <person name="Heuer A."/>
            <person name="Rast P."/>
            <person name="Oberbeckmann S."/>
            <person name="Bunk B."/>
            <person name="Jeske O."/>
            <person name="Meyerdierks A."/>
            <person name="Storesund J.E."/>
            <person name="Kallscheuer N."/>
            <person name="Luecker S."/>
            <person name="Lage O.M."/>
            <person name="Pohl T."/>
            <person name="Merkel B.J."/>
            <person name="Hornburger P."/>
            <person name="Mueller R.-W."/>
            <person name="Bruemmer F."/>
            <person name="Labrenz M."/>
            <person name="Spormann A.M."/>
            <person name="Op den Camp H."/>
            <person name="Overmann J."/>
            <person name="Amann R."/>
            <person name="Jetten M.S.M."/>
            <person name="Mascher T."/>
            <person name="Medema M.H."/>
            <person name="Devos D.P."/>
            <person name="Kaster A.-K."/>
            <person name="Ovreas L."/>
            <person name="Rohde M."/>
            <person name="Galperin M.Y."/>
            <person name="Jogler C."/>
        </authorList>
    </citation>
    <scope>NUCLEOTIDE SEQUENCE [LARGE SCALE GENOMIC DNA]</scope>
    <source>
        <strain evidence="4 5">ETA_A8</strain>
    </source>
</reference>
<keyword evidence="3" id="KW-0520">NAD</keyword>
<dbReference type="GO" id="GO:0046872">
    <property type="term" value="F:metal ion binding"/>
    <property type="evidence" value="ECO:0007669"/>
    <property type="project" value="UniProtKB-KW"/>
</dbReference>
<dbReference type="GO" id="GO:0051287">
    <property type="term" value="F:NAD binding"/>
    <property type="evidence" value="ECO:0007669"/>
    <property type="project" value="InterPro"/>
</dbReference>
<dbReference type="Pfam" id="PF04166">
    <property type="entry name" value="PdxA"/>
    <property type="match status" value="1"/>
</dbReference>
<evidence type="ECO:0000313" key="4">
    <source>
        <dbReference type="EMBL" id="QDU27553.1"/>
    </source>
</evidence>
<gene>
    <name evidence="4" type="primary">pdxA</name>
    <name evidence="4" type="ORF">ETAA8_26410</name>
</gene>
<name>A0A517YBB9_9BACT</name>
<evidence type="ECO:0000313" key="5">
    <source>
        <dbReference type="Proteomes" id="UP000315017"/>
    </source>
</evidence>
<dbReference type="GO" id="GO:0050570">
    <property type="term" value="F:4-hydroxythreonine-4-phosphate dehydrogenase activity"/>
    <property type="evidence" value="ECO:0007669"/>
    <property type="project" value="UniProtKB-EC"/>
</dbReference>
<dbReference type="RefSeq" id="WP_202921793.1">
    <property type="nucleotide sequence ID" value="NZ_CP036274.1"/>
</dbReference>
<sequence>MNPLPRIAVTMGDPAGVGPELCLRLLQNEELAREVTPIIFGDAGVLQRVAAHLGWTFNAPVITTAEWPEKHRTITVPAVLDLQCVTAVDVIPCRVNANTGHAAYQYLDRAIAAGLAGEIAGICTGPINKAALHAAGHHYPGHTEILAERMQVDRWCMMLTSPEITCSFVTAHVGYHEVPQLLTSERILEVIELTHAAMRRLREREPKLVCCGLNPHAGEDGLFGNREEERIIAPALAMARAKGIQIEGPLPPDTCFLTWRRAATDAYICMYHDQGHIPLKALAFDTAINTTLGLPVIRTSVDHGTAFDIAWQGIAGPSSLFAAVRLAAKLAVQPH</sequence>
<keyword evidence="5" id="KW-1185">Reference proteome</keyword>
<accession>A0A517YBB9</accession>
<evidence type="ECO:0000256" key="2">
    <source>
        <dbReference type="ARBA" id="ARBA00023002"/>
    </source>
</evidence>
<dbReference type="PANTHER" id="PTHR30004">
    <property type="entry name" value="4-HYDROXYTHREONINE-4-PHOSPHATE DEHYDROGENASE"/>
    <property type="match status" value="1"/>
</dbReference>
<evidence type="ECO:0000256" key="1">
    <source>
        <dbReference type="ARBA" id="ARBA00022723"/>
    </source>
</evidence>
<evidence type="ECO:0000256" key="3">
    <source>
        <dbReference type="ARBA" id="ARBA00023027"/>
    </source>
</evidence>
<dbReference type="EC" id="1.1.1.262" evidence="4"/>
<dbReference type="KEGG" id="aagg:ETAA8_26410"/>
<dbReference type="SUPFAM" id="SSF53659">
    <property type="entry name" value="Isocitrate/Isopropylmalate dehydrogenase-like"/>
    <property type="match status" value="1"/>
</dbReference>
<dbReference type="InterPro" id="IPR005255">
    <property type="entry name" value="PdxA_fam"/>
</dbReference>
<protein>
    <submittedName>
        <fullName evidence="4">4-hydroxythreonine-4-phosphate dehydrogenase</fullName>
        <ecNumber evidence="4">1.1.1.262</ecNumber>
    </submittedName>
</protein>
<dbReference type="EMBL" id="CP036274">
    <property type="protein sequence ID" value="QDU27553.1"/>
    <property type="molecule type" value="Genomic_DNA"/>
</dbReference>
<dbReference type="Gene3D" id="3.40.718.10">
    <property type="entry name" value="Isopropylmalate Dehydrogenase"/>
    <property type="match status" value="1"/>
</dbReference>
<proteinExistence type="predicted"/>
<keyword evidence="2 4" id="KW-0560">Oxidoreductase</keyword>
<dbReference type="AlphaFoldDB" id="A0A517YBB9"/>